<dbReference type="Proteomes" id="UP001460270">
    <property type="component" value="Unassembled WGS sequence"/>
</dbReference>
<proteinExistence type="predicted"/>
<feature type="compositionally biased region" description="Polar residues" evidence="1">
    <location>
        <begin position="208"/>
        <end position="233"/>
    </location>
</feature>
<accession>A0AAW0NJP0</accession>
<keyword evidence="3" id="KW-1185">Reference proteome</keyword>
<feature type="region of interest" description="Disordered" evidence="1">
    <location>
        <begin position="150"/>
        <end position="174"/>
    </location>
</feature>
<dbReference type="EMBL" id="JBBPFD010000013">
    <property type="protein sequence ID" value="KAK7901806.1"/>
    <property type="molecule type" value="Genomic_DNA"/>
</dbReference>
<evidence type="ECO:0000313" key="2">
    <source>
        <dbReference type="EMBL" id="KAK7901806.1"/>
    </source>
</evidence>
<name>A0AAW0NJP0_9GOBI</name>
<gene>
    <name evidence="2" type="ORF">WMY93_018575</name>
</gene>
<feature type="compositionally biased region" description="Polar residues" evidence="1">
    <location>
        <begin position="1"/>
        <end position="13"/>
    </location>
</feature>
<sequence>MDETNGWNENAKQSKNKYTLHAKDVLQPGSDLSTRSGLSPSWIRPLHTPRTFSRLDQTSPHAEDCLQAGSDHSTRRGLSPGWIRPLHTPRTVSRLDQTSPHAEDFLQAGSDLSTRRGLSSGWIRPLHTLRTFSRLDQTSPHAEDCLQAGSDLSTRRGLSPAGSDFSTRRGLSPGWIRPLHTPEDVLLAGSVLSTRARKKRFQAGSDLQWDQTSPHAENAPAGSTSHTPKTFSRLDQTSPYAEDVLQAGSDLSTCRGLSPGWIRPLHTPRRSPDYRPLHRRGRFQLDQTLHMPRLSLAGSDLSTCRGLLAGSDLSTHRGLPGWIRPLHMPRTFCRLDQTSPHAVDCLQAGSEPLHTLRTFSRQDQTSSNTRGLSPGWI</sequence>
<comment type="caution">
    <text evidence="2">The sequence shown here is derived from an EMBL/GenBank/DDBJ whole genome shotgun (WGS) entry which is preliminary data.</text>
</comment>
<evidence type="ECO:0000313" key="3">
    <source>
        <dbReference type="Proteomes" id="UP001460270"/>
    </source>
</evidence>
<feature type="region of interest" description="Disordered" evidence="1">
    <location>
        <begin position="203"/>
        <end position="233"/>
    </location>
</feature>
<dbReference type="AlphaFoldDB" id="A0AAW0NJP0"/>
<feature type="region of interest" description="Disordered" evidence="1">
    <location>
        <begin position="1"/>
        <end position="22"/>
    </location>
</feature>
<protein>
    <submittedName>
        <fullName evidence="2">Uncharacterized protein</fullName>
    </submittedName>
</protein>
<evidence type="ECO:0000256" key="1">
    <source>
        <dbReference type="SAM" id="MobiDB-lite"/>
    </source>
</evidence>
<organism evidence="2 3">
    <name type="scientific">Mugilogobius chulae</name>
    <name type="common">yellowstripe goby</name>
    <dbReference type="NCBI Taxonomy" id="88201"/>
    <lineage>
        <taxon>Eukaryota</taxon>
        <taxon>Metazoa</taxon>
        <taxon>Chordata</taxon>
        <taxon>Craniata</taxon>
        <taxon>Vertebrata</taxon>
        <taxon>Euteleostomi</taxon>
        <taxon>Actinopterygii</taxon>
        <taxon>Neopterygii</taxon>
        <taxon>Teleostei</taxon>
        <taxon>Neoteleostei</taxon>
        <taxon>Acanthomorphata</taxon>
        <taxon>Gobiaria</taxon>
        <taxon>Gobiiformes</taxon>
        <taxon>Gobioidei</taxon>
        <taxon>Gobiidae</taxon>
        <taxon>Gobionellinae</taxon>
        <taxon>Mugilogobius</taxon>
    </lineage>
</organism>
<reference evidence="3" key="1">
    <citation type="submission" date="2024-04" db="EMBL/GenBank/DDBJ databases">
        <title>Salinicola lusitanus LLJ914,a marine bacterium isolated from the Okinawa Trough.</title>
        <authorList>
            <person name="Li J."/>
        </authorList>
    </citation>
    <scope>NUCLEOTIDE SEQUENCE [LARGE SCALE GENOMIC DNA]</scope>
</reference>
<feature type="region of interest" description="Disordered" evidence="1">
    <location>
        <begin position="53"/>
        <end position="85"/>
    </location>
</feature>